<evidence type="ECO:0000313" key="3">
    <source>
        <dbReference type="Proteomes" id="UP000475325"/>
    </source>
</evidence>
<comment type="caution">
    <text evidence="2">The sequence shown here is derived from an EMBL/GenBank/DDBJ whole genome shotgun (WGS) entry which is preliminary data.</text>
</comment>
<organism evidence="2 3">
    <name type="scientific">Orbilia oligospora</name>
    <name type="common">Nematode-trapping fungus</name>
    <name type="synonym">Arthrobotrys oligospora</name>
    <dbReference type="NCBI Taxonomy" id="2813651"/>
    <lineage>
        <taxon>Eukaryota</taxon>
        <taxon>Fungi</taxon>
        <taxon>Dikarya</taxon>
        <taxon>Ascomycota</taxon>
        <taxon>Pezizomycotina</taxon>
        <taxon>Orbiliomycetes</taxon>
        <taxon>Orbiliales</taxon>
        <taxon>Orbiliaceae</taxon>
        <taxon>Orbilia</taxon>
    </lineage>
</organism>
<evidence type="ECO:0008006" key="4">
    <source>
        <dbReference type="Google" id="ProtNLM"/>
    </source>
</evidence>
<sequence length="521" mass="58902">MDPVTGKLWTGGYEDREFMNEWQANLPISSASELIDENFTEPCEYWKLIRDISNWTHGWHLDSLTHFTRDTQASLPPPPPWITKLSREASPTLLAALLLERQQVFLNFSPCEKCKQRQKEKEMADNINFIKIETITPEPQQTSKSGQTILYGDDDETMLSDSDNESENSKDCGSENHQVQRKDFGNTDFNLPDVTVTLDCLQRSTIFTAKSSNSHKPNDNPNDRLPLGFSLKSVSKVITSHNLTDFVTIRYYTFKGLRMGASQSNTNFMNIYNNEEFSDVIATVGTLGRGKKSYHLHQAIIRTFSEPLDTKCRAAPTEMGRKIITIDSWDYTIMDIVFRWMYGKNDLSGEQLDLPGVTMLIKVAQELEVKGLRQAALKTAVDIATSSIPTMHRNDEHWATYWDTVERICSLTNIRNFEDMDILFGLMEKLPIDKIQLDGARFKRLEESDIGLLIFLVSTAFGKIVEKTLCKNCQKLPVGKVTRSDSSHCSCCLKILPASKMNTVGSTLGFSDSAVTVPLTP</sequence>
<evidence type="ECO:0000256" key="1">
    <source>
        <dbReference type="SAM" id="MobiDB-lite"/>
    </source>
</evidence>
<name>A0A7C8J9T3_ORBOL</name>
<dbReference type="AlphaFoldDB" id="A0A7C8J9T3"/>
<dbReference type="InterPro" id="IPR011333">
    <property type="entry name" value="SKP1/BTB/POZ_sf"/>
</dbReference>
<accession>A0A7C8J9T3</accession>
<feature type="region of interest" description="Disordered" evidence="1">
    <location>
        <begin position="136"/>
        <end position="185"/>
    </location>
</feature>
<dbReference type="EMBL" id="WIQW01000015">
    <property type="protein sequence ID" value="KAF3104981.1"/>
    <property type="molecule type" value="Genomic_DNA"/>
</dbReference>
<feature type="compositionally biased region" description="Basic and acidic residues" evidence="1">
    <location>
        <begin position="167"/>
        <end position="185"/>
    </location>
</feature>
<gene>
    <name evidence="2" type="ORF">TWF102_002742</name>
</gene>
<dbReference type="Gene3D" id="3.30.710.10">
    <property type="entry name" value="Potassium Channel Kv1.1, Chain A"/>
    <property type="match status" value="1"/>
</dbReference>
<evidence type="ECO:0000313" key="2">
    <source>
        <dbReference type="EMBL" id="KAF3104981.1"/>
    </source>
</evidence>
<feature type="compositionally biased region" description="Acidic residues" evidence="1">
    <location>
        <begin position="152"/>
        <end position="166"/>
    </location>
</feature>
<feature type="compositionally biased region" description="Polar residues" evidence="1">
    <location>
        <begin position="137"/>
        <end position="148"/>
    </location>
</feature>
<proteinExistence type="predicted"/>
<dbReference type="SUPFAM" id="SSF54695">
    <property type="entry name" value="POZ domain"/>
    <property type="match status" value="1"/>
</dbReference>
<reference evidence="2 3" key="1">
    <citation type="submission" date="2019-06" db="EMBL/GenBank/DDBJ databases">
        <authorList>
            <person name="Palmer J.M."/>
        </authorList>
    </citation>
    <scope>NUCLEOTIDE SEQUENCE [LARGE SCALE GENOMIC DNA]</scope>
    <source>
        <strain evidence="2 3">TWF102</strain>
    </source>
</reference>
<dbReference type="Proteomes" id="UP000475325">
    <property type="component" value="Unassembled WGS sequence"/>
</dbReference>
<protein>
    <recommendedName>
        <fullName evidence="4">BTB domain-containing protein</fullName>
    </recommendedName>
</protein>